<dbReference type="Pfam" id="PF01142">
    <property type="entry name" value="TruD"/>
    <property type="match status" value="1"/>
</dbReference>
<dbReference type="SUPFAM" id="SSF55120">
    <property type="entry name" value="Pseudouridine synthase"/>
    <property type="match status" value="1"/>
</dbReference>
<gene>
    <name evidence="1" type="ORF">DDE74_00175</name>
</gene>
<sequence length="367" mass="39629">MHLPLLKVLPEDFRVTETLGLETAPHDASTHTYLLLWKRGLTTHEALGALTEAFGVDVQDVAAAGLKDEDGITEQFVSVRAVLSPGDVERANARGRSCGEDRAWHVAPHGTGTTALRTGELDGNCFRLIVRGLDEPSATALAEGPRRHTHFFVNYYDTQRFGVPGGPKQTHLIGGALLAGDEDTALDLLRRSGSAEGAQALDHRGPAHEFWQRLDPRVPVFYRCAHASYEWNARVRALLQDSVGAEVAHVEREGLPYAFATTRGAVLGLAARCPELDYVRYRWTDGVCVRSTAARPTVLQTHISVHRVDPDPLHPGRFACTISFFLPSGGYATAAVHQWFVQILGALGDGAPDPAVATAVPAGGGRT</sequence>
<dbReference type="AlphaFoldDB" id="A0A3Q9K220"/>
<accession>A0A3Q9K220</accession>
<dbReference type="Gene3D" id="3.30.2350.20">
    <property type="entry name" value="TruD, catalytic domain"/>
    <property type="match status" value="1"/>
</dbReference>
<protein>
    <submittedName>
        <fullName evidence="1">tRNA pseudouridine(13) synthase TruD</fullName>
    </submittedName>
</protein>
<dbReference type="PANTHER" id="PTHR13326">
    <property type="entry name" value="TRNA PSEUDOURIDINE SYNTHASE D"/>
    <property type="match status" value="1"/>
</dbReference>
<evidence type="ECO:0000313" key="1">
    <source>
        <dbReference type="EMBL" id="AZS69615.1"/>
    </source>
</evidence>
<dbReference type="GO" id="GO:0140098">
    <property type="term" value="F:catalytic activity, acting on RNA"/>
    <property type="evidence" value="ECO:0007669"/>
    <property type="project" value="UniProtKB-ARBA"/>
</dbReference>
<proteinExistence type="predicted"/>
<dbReference type="GO" id="GO:0009982">
    <property type="term" value="F:pseudouridine synthase activity"/>
    <property type="evidence" value="ECO:0007669"/>
    <property type="project" value="InterPro"/>
</dbReference>
<dbReference type="PANTHER" id="PTHR13326:SF21">
    <property type="entry name" value="PSEUDOURIDYLATE SYNTHASE PUS7L"/>
    <property type="match status" value="1"/>
</dbReference>
<dbReference type="GO" id="GO:0003723">
    <property type="term" value="F:RNA binding"/>
    <property type="evidence" value="ECO:0007669"/>
    <property type="project" value="InterPro"/>
</dbReference>
<name>A0A3Q9K220_9ACTN</name>
<dbReference type="InterPro" id="IPR020103">
    <property type="entry name" value="PsdUridine_synth_cat_dom_sf"/>
</dbReference>
<dbReference type="GO" id="GO:0001522">
    <property type="term" value="P:pseudouridine synthesis"/>
    <property type="evidence" value="ECO:0007669"/>
    <property type="project" value="InterPro"/>
</dbReference>
<evidence type="ECO:0000313" key="2">
    <source>
        <dbReference type="Proteomes" id="UP000275579"/>
    </source>
</evidence>
<organism evidence="1 2">
    <name type="scientific">Streptomyces lydicus</name>
    <dbReference type="NCBI Taxonomy" id="47763"/>
    <lineage>
        <taxon>Bacteria</taxon>
        <taxon>Bacillati</taxon>
        <taxon>Actinomycetota</taxon>
        <taxon>Actinomycetes</taxon>
        <taxon>Kitasatosporales</taxon>
        <taxon>Streptomycetaceae</taxon>
        <taxon>Streptomyces</taxon>
    </lineage>
</organism>
<dbReference type="GO" id="GO:0006396">
    <property type="term" value="P:RNA processing"/>
    <property type="evidence" value="ECO:0007669"/>
    <property type="project" value="UniProtKB-ARBA"/>
</dbReference>
<dbReference type="InterPro" id="IPR001656">
    <property type="entry name" value="PsdUridine_synth_TruD"/>
</dbReference>
<dbReference type="RefSeq" id="WP_127148850.1">
    <property type="nucleotide sequence ID" value="NZ_CP029042.1"/>
</dbReference>
<dbReference type="InterPro" id="IPR042214">
    <property type="entry name" value="TruD_catalytic"/>
</dbReference>
<dbReference type="Proteomes" id="UP000275579">
    <property type="component" value="Chromosome"/>
</dbReference>
<dbReference type="EMBL" id="CP029042">
    <property type="protein sequence ID" value="AZS69615.1"/>
    <property type="molecule type" value="Genomic_DNA"/>
</dbReference>
<reference evidence="1 2" key="1">
    <citation type="submission" date="2018-04" db="EMBL/GenBank/DDBJ databases">
        <title>Complete genome sequences of Streptomyces lydicus strain WYEC and characterization of antagonistic properties of biological control agents.</title>
        <authorList>
            <person name="Mariita R.M."/>
            <person name="Sello J.K."/>
        </authorList>
    </citation>
    <scope>NUCLEOTIDE SEQUENCE [LARGE SCALE GENOMIC DNA]</scope>
    <source>
        <strain evidence="1 2">WYEC 108</strain>
    </source>
</reference>